<name>A0A8S9XN68_APOLU</name>
<dbReference type="Proteomes" id="UP000466442">
    <property type="component" value="Unassembled WGS sequence"/>
</dbReference>
<keyword evidence="6" id="KW-0067">ATP-binding</keyword>
<dbReference type="GO" id="GO:0004715">
    <property type="term" value="F:non-membrane spanning protein tyrosine kinase activity"/>
    <property type="evidence" value="ECO:0007669"/>
    <property type="project" value="UniProtKB-EC"/>
</dbReference>
<keyword evidence="7" id="KW-0829">Tyrosine-protein kinase</keyword>
<dbReference type="AlphaFoldDB" id="A0A8S9XN68"/>
<gene>
    <name evidence="10" type="ORF">GE061_015437</name>
</gene>
<keyword evidence="4" id="KW-0547">Nucleotide-binding</keyword>
<keyword evidence="11" id="KW-1185">Reference proteome</keyword>
<comment type="caution">
    <text evidence="10">The sequence shown here is derived from an EMBL/GenBank/DDBJ whole genome shotgun (WGS) entry which is preliminary data.</text>
</comment>
<protein>
    <recommendedName>
        <fullName evidence="1">non-specific protein-tyrosine kinase</fullName>
        <ecNumber evidence="1">2.7.10.2</ecNumber>
    </recommendedName>
</protein>
<keyword evidence="3" id="KW-0808">Transferase</keyword>
<keyword evidence="5" id="KW-0418">Kinase</keyword>
<dbReference type="EMBL" id="WIXP02000006">
    <property type="protein sequence ID" value="KAF6209688.1"/>
    <property type="molecule type" value="Genomic_DNA"/>
</dbReference>
<feature type="region of interest" description="Disordered" evidence="8">
    <location>
        <begin position="1"/>
        <end position="32"/>
    </location>
</feature>
<evidence type="ECO:0000256" key="2">
    <source>
        <dbReference type="ARBA" id="ARBA00022443"/>
    </source>
</evidence>
<evidence type="ECO:0000313" key="10">
    <source>
        <dbReference type="EMBL" id="KAF6209688.1"/>
    </source>
</evidence>
<evidence type="ECO:0000256" key="5">
    <source>
        <dbReference type="ARBA" id="ARBA00022777"/>
    </source>
</evidence>
<evidence type="ECO:0000313" key="11">
    <source>
        <dbReference type="Proteomes" id="UP000466442"/>
    </source>
</evidence>
<evidence type="ECO:0000259" key="9">
    <source>
        <dbReference type="Pfam" id="PF22931"/>
    </source>
</evidence>
<accession>A0A8S9XN68</accession>
<evidence type="ECO:0000256" key="1">
    <source>
        <dbReference type="ARBA" id="ARBA00011903"/>
    </source>
</evidence>
<organism evidence="10 11">
    <name type="scientific">Apolygus lucorum</name>
    <name type="common">Small green plant bug</name>
    <name type="synonym">Lygocoris lucorum</name>
    <dbReference type="NCBI Taxonomy" id="248454"/>
    <lineage>
        <taxon>Eukaryota</taxon>
        <taxon>Metazoa</taxon>
        <taxon>Ecdysozoa</taxon>
        <taxon>Arthropoda</taxon>
        <taxon>Hexapoda</taxon>
        <taxon>Insecta</taxon>
        <taxon>Pterygota</taxon>
        <taxon>Neoptera</taxon>
        <taxon>Paraneoptera</taxon>
        <taxon>Hemiptera</taxon>
        <taxon>Heteroptera</taxon>
        <taxon>Panheteroptera</taxon>
        <taxon>Cimicomorpha</taxon>
        <taxon>Miridae</taxon>
        <taxon>Mirini</taxon>
        <taxon>Apolygus</taxon>
    </lineage>
</organism>
<evidence type="ECO:0000256" key="4">
    <source>
        <dbReference type="ARBA" id="ARBA00022741"/>
    </source>
</evidence>
<dbReference type="Pfam" id="PF22931">
    <property type="entry name" value="SAM_TNK"/>
    <property type="match status" value="1"/>
</dbReference>
<dbReference type="GO" id="GO:0005524">
    <property type="term" value="F:ATP binding"/>
    <property type="evidence" value="ECO:0007669"/>
    <property type="project" value="UniProtKB-KW"/>
</dbReference>
<sequence length="90" mass="10357">MEAAADLVNTTLSTPPSPPDRNEENHHHHPHVSQEWLMTRITRLSHFDYVQPEDLERIGLSKPGARRLLEAAKKKRGSKWRKKLDKLVTG</sequence>
<evidence type="ECO:0000256" key="6">
    <source>
        <dbReference type="ARBA" id="ARBA00022840"/>
    </source>
</evidence>
<feature type="domain" description="ACK/TNK-like SAM" evidence="9">
    <location>
        <begin position="40"/>
        <end position="74"/>
    </location>
</feature>
<evidence type="ECO:0000256" key="3">
    <source>
        <dbReference type="ARBA" id="ARBA00022679"/>
    </source>
</evidence>
<keyword evidence="2" id="KW-0728">SH3 domain</keyword>
<evidence type="ECO:0000256" key="7">
    <source>
        <dbReference type="ARBA" id="ARBA00023137"/>
    </source>
</evidence>
<dbReference type="EC" id="2.7.10.2" evidence="1"/>
<dbReference type="InterPro" id="IPR055175">
    <property type="entry name" value="ACK/TNK-like_SAM"/>
</dbReference>
<dbReference type="OrthoDB" id="635774at2759"/>
<reference evidence="10" key="1">
    <citation type="journal article" date="2021" name="Mol. Ecol. Resour.">
        <title>Apolygus lucorum genome provides insights into omnivorousness and mesophyll feeding.</title>
        <authorList>
            <person name="Liu Y."/>
            <person name="Liu H."/>
            <person name="Wang H."/>
            <person name="Huang T."/>
            <person name="Liu B."/>
            <person name="Yang B."/>
            <person name="Yin L."/>
            <person name="Li B."/>
            <person name="Zhang Y."/>
            <person name="Zhang S."/>
            <person name="Jiang F."/>
            <person name="Zhang X."/>
            <person name="Ren Y."/>
            <person name="Wang B."/>
            <person name="Wang S."/>
            <person name="Lu Y."/>
            <person name="Wu K."/>
            <person name="Fan W."/>
            <person name="Wang G."/>
        </authorList>
    </citation>
    <scope>NUCLEOTIDE SEQUENCE</scope>
    <source>
        <strain evidence="10">12Hb</strain>
    </source>
</reference>
<proteinExistence type="predicted"/>
<evidence type="ECO:0000256" key="8">
    <source>
        <dbReference type="SAM" id="MobiDB-lite"/>
    </source>
</evidence>